<dbReference type="Pfam" id="PF00501">
    <property type="entry name" value="AMP-binding"/>
    <property type="match status" value="1"/>
</dbReference>
<feature type="domain" description="AMP-dependent synthetase/ligase" evidence="2">
    <location>
        <begin position="112"/>
        <end position="277"/>
    </location>
</feature>
<evidence type="ECO:0000313" key="3">
    <source>
        <dbReference type="EMBL" id="MFC0676266.1"/>
    </source>
</evidence>
<evidence type="ECO:0000313" key="4">
    <source>
        <dbReference type="Proteomes" id="UP001589896"/>
    </source>
</evidence>
<dbReference type="InterPro" id="IPR020845">
    <property type="entry name" value="AMP-binding_CS"/>
</dbReference>
<dbReference type="PANTHER" id="PTHR43767:SF8">
    <property type="entry name" value="LONG-CHAIN-FATTY-ACID--COA LIGASE"/>
    <property type="match status" value="1"/>
</dbReference>
<keyword evidence="4" id="KW-1185">Reference proteome</keyword>
<dbReference type="InterPro" id="IPR050237">
    <property type="entry name" value="ATP-dep_AMP-bd_enzyme"/>
</dbReference>
<dbReference type="EMBL" id="JBHLTG010000001">
    <property type="protein sequence ID" value="MFC0676266.1"/>
    <property type="molecule type" value="Genomic_DNA"/>
</dbReference>
<dbReference type="InterPro" id="IPR042099">
    <property type="entry name" value="ANL_N_sf"/>
</dbReference>
<protein>
    <submittedName>
        <fullName evidence="3">AMP-binding protein</fullName>
    </submittedName>
</protein>
<proteinExistence type="predicted"/>
<dbReference type="Gene3D" id="3.40.50.12780">
    <property type="entry name" value="N-terminal domain of ligase-like"/>
    <property type="match status" value="1"/>
</dbReference>
<dbReference type="SUPFAM" id="SSF56801">
    <property type="entry name" value="Acetyl-CoA synthetase-like"/>
    <property type="match status" value="1"/>
</dbReference>
<dbReference type="RefSeq" id="WP_386667250.1">
    <property type="nucleotide sequence ID" value="NZ_JBHLTG010000001.1"/>
</dbReference>
<name>A0ABV6RGZ9_9GAMM</name>
<comment type="caution">
    <text evidence="3">The sequence shown here is derived from an EMBL/GenBank/DDBJ whole genome shotgun (WGS) entry which is preliminary data.</text>
</comment>
<dbReference type="InterPro" id="IPR045851">
    <property type="entry name" value="AMP-bd_C_sf"/>
</dbReference>
<dbReference type="InterPro" id="IPR000873">
    <property type="entry name" value="AMP-dep_synth/lig_dom"/>
</dbReference>
<dbReference type="Gene3D" id="3.30.300.30">
    <property type="match status" value="1"/>
</dbReference>
<sequence>MRGDAGRAIAFNGAGVVTQAQFEAEVRGVAAALPDARFAINLCEDRYRFLVAFCAVALRGQTTLLPSSRAAAVIDDALAQHPLSYCIGDAALDPLPPRFWPLPAELPRLDGPSPQVERGGCVAIGFTSGSTGQPKPNPKRWAGFEASTAQNLAALADLLHAPVTPLVATVPPQHMYGMEMSVLLPLLAPFAVHTARPFFPDDVARALADAPVPPLLVTTPVHLRALVAAQVVLPRLAGIVSATAPLPVELAAAAEARFGCEVRELFGSTETCVLARRRTACESAWTPLPGVRLAPQPDGTAVHAPHLTDPVVLADLVELQPDGRFILCGRNADLLEIAGKRASLGDLTRKLLAVPGVEDGVVVQLDDADAAGVRRIAALAVAPGLAPEAIVQAMRMQVDPVFLPRRLRCVPVLPRNETGKLPRHAVLALLQA</sequence>
<evidence type="ECO:0000259" key="2">
    <source>
        <dbReference type="Pfam" id="PF00501"/>
    </source>
</evidence>
<dbReference type="Proteomes" id="UP001589896">
    <property type="component" value="Unassembled WGS sequence"/>
</dbReference>
<organism evidence="3 4">
    <name type="scientific">Lysobacter korlensis</name>
    <dbReference type="NCBI Taxonomy" id="553636"/>
    <lineage>
        <taxon>Bacteria</taxon>
        <taxon>Pseudomonadati</taxon>
        <taxon>Pseudomonadota</taxon>
        <taxon>Gammaproteobacteria</taxon>
        <taxon>Lysobacterales</taxon>
        <taxon>Lysobacteraceae</taxon>
        <taxon>Lysobacter</taxon>
    </lineage>
</organism>
<dbReference type="PROSITE" id="PS00455">
    <property type="entry name" value="AMP_BINDING"/>
    <property type="match status" value="1"/>
</dbReference>
<evidence type="ECO:0000256" key="1">
    <source>
        <dbReference type="ARBA" id="ARBA00022598"/>
    </source>
</evidence>
<gene>
    <name evidence="3" type="ORF">ACFFGH_00190</name>
</gene>
<dbReference type="PANTHER" id="PTHR43767">
    <property type="entry name" value="LONG-CHAIN-FATTY-ACID--COA LIGASE"/>
    <property type="match status" value="1"/>
</dbReference>
<accession>A0ABV6RGZ9</accession>
<reference evidence="3 4" key="1">
    <citation type="submission" date="2024-09" db="EMBL/GenBank/DDBJ databases">
        <authorList>
            <person name="Sun Q."/>
            <person name="Mori K."/>
        </authorList>
    </citation>
    <scope>NUCLEOTIDE SEQUENCE [LARGE SCALE GENOMIC DNA]</scope>
    <source>
        <strain evidence="3 4">KCTC 23076</strain>
    </source>
</reference>
<keyword evidence="1" id="KW-0436">Ligase</keyword>